<evidence type="ECO:0000313" key="2">
    <source>
        <dbReference type="Proteomes" id="UP001478817"/>
    </source>
</evidence>
<dbReference type="InterPro" id="IPR011989">
    <property type="entry name" value="ARM-like"/>
</dbReference>
<evidence type="ECO:0000313" key="1">
    <source>
        <dbReference type="EMBL" id="MEQ2638180.1"/>
    </source>
</evidence>
<proteinExistence type="predicted"/>
<keyword evidence="2" id="KW-1185">Reference proteome</keyword>
<dbReference type="Proteomes" id="UP001478817">
    <property type="component" value="Unassembled WGS sequence"/>
</dbReference>
<organism evidence="1 2">
    <name type="scientific">Paratractidigestivibacter faecalis</name>
    <dbReference type="NCBI Taxonomy" id="2292441"/>
    <lineage>
        <taxon>Bacteria</taxon>
        <taxon>Bacillati</taxon>
        <taxon>Actinomycetota</taxon>
        <taxon>Coriobacteriia</taxon>
        <taxon>Coriobacteriales</taxon>
        <taxon>Atopobiaceae</taxon>
        <taxon>Paratractidigestivibacter</taxon>
    </lineage>
</organism>
<dbReference type="InterPro" id="IPR016024">
    <property type="entry name" value="ARM-type_fold"/>
</dbReference>
<accession>A0ABV1IIP3</accession>
<protein>
    <recommendedName>
        <fullName evidence="3">HEAT repeat domain-containing protein</fullName>
    </recommendedName>
</protein>
<dbReference type="RefSeq" id="WP_349182807.1">
    <property type="nucleotide sequence ID" value="NZ_JBBNGS010000013.1"/>
</dbReference>
<sequence length="193" mass="21054">MANSANDQEARLAQMRIFVEELAGSSRRRRQEVAHKIATVAHADASMVTPFVGSLMDALERPEAQTRWEVLDALTALVDEHADEVAPAFEAAETALFDEDSAPVRLAGFVFLCRFGATSEERSDQVWPLLDEAIQCYHGDPEYRDMLVALLTFVQGAASAATKAALAGRLKFDAENGASYVKSFSAQIIQACE</sequence>
<comment type="caution">
    <text evidence="1">The sequence shown here is derived from an EMBL/GenBank/DDBJ whole genome shotgun (WGS) entry which is preliminary data.</text>
</comment>
<reference evidence="1 2" key="1">
    <citation type="submission" date="2024-04" db="EMBL/GenBank/DDBJ databases">
        <title>Human intestinal bacterial collection.</title>
        <authorList>
            <person name="Pauvert C."/>
            <person name="Hitch T.C.A."/>
            <person name="Clavel T."/>
        </authorList>
    </citation>
    <scope>NUCLEOTIDE SEQUENCE [LARGE SCALE GENOMIC DNA]</scope>
    <source>
        <strain evidence="1 2">CLA-AA-H197</strain>
    </source>
</reference>
<evidence type="ECO:0008006" key="3">
    <source>
        <dbReference type="Google" id="ProtNLM"/>
    </source>
</evidence>
<dbReference type="SUPFAM" id="SSF48371">
    <property type="entry name" value="ARM repeat"/>
    <property type="match status" value="1"/>
</dbReference>
<gene>
    <name evidence="1" type="ORF">AAAT05_07490</name>
</gene>
<name>A0ABV1IIP3_9ACTN</name>
<dbReference type="Gene3D" id="1.25.10.10">
    <property type="entry name" value="Leucine-rich Repeat Variant"/>
    <property type="match status" value="1"/>
</dbReference>
<dbReference type="EMBL" id="JBBNGS010000013">
    <property type="protein sequence ID" value="MEQ2638180.1"/>
    <property type="molecule type" value="Genomic_DNA"/>
</dbReference>